<dbReference type="SUPFAM" id="SSF57845">
    <property type="entry name" value="B-box zinc-binding domain"/>
    <property type="match status" value="1"/>
</dbReference>
<sequence>MACALQTDGQLENDPKNDLVCKPHGIKAVFACMQCKDTLCCEDCVVTTHQCHPFKKLSVLMAEKRASIENYITLLEQTKLPLLKEQMKATENQLARNEIDAKEARKAVLERSTKLKSELDKVINKSVRKCEEMAFENESKLTVYKEHMENILTEYRQKLSQVQHVIDEGTVEEIIHTTKNLPQPPVYPQYPDLHLPTFTAGDPSHLREAFGTIVISTSEETTDESNNTPTVVREIEELD</sequence>
<keyword evidence="3" id="KW-1185">Reference proteome</keyword>
<accession>A0A210QXE8</accession>
<comment type="caution">
    <text evidence="2">The sequence shown here is derived from an EMBL/GenBank/DDBJ whole genome shotgun (WGS) entry which is preliminary data.</text>
</comment>
<organism evidence="2 3">
    <name type="scientific">Mizuhopecten yessoensis</name>
    <name type="common">Japanese scallop</name>
    <name type="synonym">Patinopecten yessoensis</name>
    <dbReference type="NCBI Taxonomy" id="6573"/>
    <lineage>
        <taxon>Eukaryota</taxon>
        <taxon>Metazoa</taxon>
        <taxon>Spiralia</taxon>
        <taxon>Lophotrochozoa</taxon>
        <taxon>Mollusca</taxon>
        <taxon>Bivalvia</taxon>
        <taxon>Autobranchia</taxon>
        <taxon>Pteriomorphia</taxon>
        <taxon>Pectinida</taxon>
        <taxon>Pectinoidea</taxon>
        <taxon>Pectinidae</taxon>
        <taxon>Mizuhopecten</taxon>
    </lineage>
</organism>
<dbReference type="EMBL" id="NEDP02001349">
    <property type="protein sequence ID" value="OWF53400.1"/>
    <property type="molecule type" value="Genomic_DNA"/>
</dbReference>
<protein>
    <submittedName>
        <fullName evidence="2">Melanoma inhibitory activity protein 3</fullName>
    </submittedName>
</protein>
<evidence type="ECO:0000256" key="1">
    <source>
        <dbReference type="SAM" id="Coils"/>
    </source>
</evidence>
<proteinExistence type="predicted"/>
<name>A0A210QXE8_MIZYE</name>
<dbReference type="Proteomes" id="UP000242188">
    <property type="component" value="Unassembled WGS sequence"/>
</dbReference>
<evidence type="ECO:0000313" key="3">
    <source>
        <dbReference type="Proteomes" id="UP000242188"/>
    </source>
</evidence>
<evidence type="ECO:0000313" key="2">
    <source>
        <dbReference type="EMBL" id="OWF53400.1"/>
    </source>
</evidence>
<dbReference type="OrthoDB" id="10384272at2759"/>
<keyword evidence="1" id="KW-0175">Coiled coil</keyword>
<dbReference type="AlphaFoldDB" id="A0A210QXE8"/>
<gene>
    <name evidence="2" type="ORF">KP79_PYT10498</name>
</gene>
<feature type="coiled-coil region" evidence="1">
    <location>
        <begin position="80"/>
        <end position="112"/>
    </location>
</feature>
<dbReference type="Gene3D" id="3.30.160.60">
    <property type="entry name" value="Classic Zinc Finger"/>
    <property type="match status" value="1"/>
</dbReference>
<reference evidence="2 3" key="1">
    <citation type="journal article" date="2017" name="Nat. Ecol. Evol.">
        <title>Scallop genome provides insights into evolution of bilaterian karyotype and development.</title>
        <authorList>
            <person name="Wang S."/>
            <person name="Zhang J."/>
            <person name="Jiao W."/>
            <person name="Li J."/>
            <person name="Xun X."/>
            <person name="Sun Y."/>
            <person name="Guo X."/>
            <person name="Huan P."/>
            <person name="Dong B."/>
            <person name="Zhang L."/>
            <person name="Hu X."/>
            <person name="Sun X."/>
            <person name="Wang J."/>
            <person name="Zhao C."/>
            <person name="Wang Y."/>
            <person name="Wang D."/>
            <person name="Huang X."/>
            <person name="Wang R."/>
            <person name="Lv J."/>
            <person name="Li Y."/>
            <person name="Zhang Z."/>
            <person name="Liu B."/>
            <person name="Lu W."/>
            <person name="Hui Y."/>
            <person name="Liang J."/>
            <person name="Zhou Z."/>
            <person name="Hou R."/>
            <person name="Li X."/>
            <person name="Liu Y."/>
            <person name="Li H."/>
            <person name="Ning X."/>
            <person name="Lin Y."/>
            <person name="Zhao L."/>
            <person name="Xing Q."/>
            <person name="Dou J."/>
            <person name="Li Y."/>
            <person name="Mao J."/>
            <person name="Guo H."/>
            <person name="Dou H."/>
            <person name="Li T."/>
            <person name="Mu C."/>
            <person name="Jiang W."/>
            <person name="Fu Q."/>
            <person name="Fu X."/>
            <person name="Miao Y."/>
            <person name="Liu J."/>
            <person name="Yu Q."/>
            <person name="Li R."/>
            <person name="Liao H."/>
            <person name="Li X."/>
            <person name="Kong Y."/>
            <person name="Jiang Z."/>
            <person name="Chourrout D."/>
            <person name="Li R."/>
            <person name="Bao Z."/>
        </authorList>
    </citation>
    <scope>NUCLEOTIDE SEQUENCE [LARGE SCALE GENOMIC DNA]</scope>
    <source>
        <strain evidence="2 3">PY_sf001</strain>
    </source>
</reference>